<dbReference type="RefSeq" id="WP_006502033.1">
    <property type="nucleotide sequence ID" value="NZ_BAGZ01000005.1"/>
</dbReference>
<gene>
    <name evidence="7" type="ORF">AUCHE_05_01860</name>
</gene>
<dbReference type="PANTHER" id="PTHR43110:SF1">
    <property type="entry name" value="THIOL PEROXIDASE"/>
    <property type="match status" value="1"/>
</dbReference>
<feature type="active site" description="Cysteine sulfenic acid (-SOH) intermediate; for peroxidase activity" evidence="5">
    <location>
        <position position="49"/>
    </location>
</feature>
<dbReference type="OrthoDB" id="9812811at2"/>
<accession>K6ULI7</accession>
<evidence type="ECO:0000256" key="2">
    <source>
        <dbReference type="ARBA" id="ARBA00022862"/>
    </source>
</evidence>
<dbReference type="InterPro" id="IPR036249">
    <property type="entry name" value="Thioredoxin-like_sf"/>
</dbReference>
<keyword evidence="2" id="KW-0049">Antioxidant</keyword>
<organism evidence="7 8">
    <name type="scientific">Austwickia chelonae NBRC 105200</name>
    <dbReference type="NCBI Taxonomy" id="1184607"/>
    <lineage>
        <taxon>Bacteria</taxon>
        <taxon>Bacillati</taxon>
        <taxon>Actinomycetota</taxon>
        <taxon>Actinomycetes</taxon>
        <taxon>Micrococcales</taxon>
        <taxon>Dermatophilaceae</taxon>
        <taxon>Austwickia</taxon>
    </lineage>
</organism>
<dbReference type="Gene3D" id="3.40.30.10">
    <property type="entry name" value="Glutaredoxin"/>
    <property type="match status" value="1"/>
</dbReference>
<evidence type="ECO:0000256" key="1">
    <source>
        <dbReference type="ARBA" id="ARBA00022559"/>
    </source>
</evidence>
<dbReference type="InterPro" id="IPR013766">
    <property type="entry name" value="Thioredoxin_domain"/>
</dbReference>
<dbReference type="InterPro" id="IPR000866">
    <property type="entry name" value="AhpC/TSA"/>
</dbReference>
<name>K6ULI7_9MICO</name>
<sequence>MTAQRFQVGAPAPDFTLPDQFGRLTTLSCLVSDRAVLLVFFPFAFSGICTGELRELRDDRGRFDNDVVHPVGLSCDPVPSLRAWDDAEAFFFPLLSDFWPHGAVSEAYQVFDPSDGASHRGTFLVDRDLRIRWSSVQDRSSRRDFSAVDLVVGELSRER</sequence>
<dbReference type="EMBL" id="BAGZ01000005">
    <property type="protein sequence ID" value="GAB77281.1"/>
    <property type="molecule type" value="Genomic_DNA"/>
</dbReference>
<keyword evidence="8" id="KW-1185">Reference proteome</keyword>
<dbReference type="InterPro" id="IPR050455">
    <property type="entry name" value="Tpx_Peroxidase_subfamily"/>
</dbReference>
<dbReference type="PIRSF" id="PIRSF000239">
    <property type="entry name" value="AHPC"/>
    <property type="match status" value="1"/>
</dbReference>
<dbReference type="STRING" id="100225.SAMN05421595_1101"/>
<proteinExistence type="predicted"/>
<protein>
    <submittedName>
        <fullName evidence="7">Putative peroxiredoxin</fullName>
    </submittedName>
</protein>
<dbReference type="SUPFAM" id="SSF52833">
    <property type="entry name" value="Thioredoxin-like"/>
    <property type="match status" value="1"/>
</dbReference>
<comment type="caution">
    <text evidence="7">The sequence shown here is derived from an EMBL/GenBank/DDBJ whole genome shotgun (WGS) entry which is preliminary data.</text>
</comment>
<evidence type="ECO:0000313" key="7">
    <source>
        <dbReference type="EMBL" id="GAB77281.1"/>
    </source>
</evidence>
<evidence type="ECO:0000313" key="8">
    <source>
        <dbReference type="Proteomes" id="UP000008495"/>
    </source>
</evidence>
<reference evidence="7 8" key="1">
    <citation type="submission" date="2012-08" db="EMBL/GenBank/DDBJ databases">
        <title>Whole genome shotgun sequence of Austwickia chelonae NBRC 105200.</title>
        <authorList>
            <person name="Yoshida I."/>
            <person name="Hosoyama A."/>
            <person name="Tsuchikane K."/>
            <person name="Katsumata H."/>
            <person name="Ando Y."/>
            <person name="Ohji S."/>
            <person name="Hamada M."/>
            <person name="Tamura T."/>
            <person name="Yamazoe A."/>
            <person name="Yamazaki S."/>
            <person name="Fujita N."/>
        </authorList>
    </citation>
    <scope>NUCLEOTIDE SEQUENCE [LARGE SCALE GENOMIC DNA]</scope>
    <source>
        <strain evidence="7 8">NBRC 105200</strain>
    </source>
</reference>
<keyword evidence="3" id="KW-0560">Oxidoreductase</keyword>
<dbReference type="Pfam" id="PF00578">
    <property type="entry name" value="AhpC-TSA"/>
    <property type="match status" value="1"/>
</dbReference>
<evidence type="ECO:0000256" key="5">
    <source>
        <dbReference type="PIRSR" id="PIRSR000239-1"/>
    </source>
</evidence>
<dbReference type="AlphaFoldDB" id="K6ULI7"/>
<keyword evidence="1" id="KW-0575">Peroxidase</keyword>
<evidence type="ECO:0000259" key="6">
    <source>
        <dbReference type="PROSITE" id="PS51352"/>
    </source>
</evidence>
<feature type="domain" description="Thioredoxin" evidence="6">
    <location>
        <begin position="6"/>
        <end position="157"/>
    </location>
</feature>
<evidence type="ECO:0000256" key="4">
    <source>
        <dbReference type="ARBA" id="ARBA00023284"/>
    </source>
</evidence>
<evidence type="ECO:0000256" key="3">
    <source>
        <dbReference type="ARBA" id="ARBA00023002"/>
    </source>
</evidence>
<dbReference type="eggNOG" id="COG1225">
    <property type="taxonomic scope" value="Bacteria"/>
</dbReference>
<keyword evidence="4" id="KW-0676">Redox-active center</keyword>
<dbReference type="PROSITE" id="PS51352">
    <property type="entry name" value="THIOREDOXIN_2"/>
    <property type="match status" value="1"/>
</dbReference>
<dbReference type="InterPro" id="IPR024706">
    <property type="entry name" value="Peroxiredoxin_AhpC-typ"/>
</dbReference>
<dbReference type="GO" id="GO:0004601">
    <property type="term" value="F:peroxidase activity"/>
    <property type="evidence" value="ECO:0007669"/>
    <property type="project" value="UniProtKB-KW"/>
</dbReference>
<dbReference type="Proteomes" id="UP000008495">
    <property type="component" value="Unassembled WGS sequence"/>
</dbReference>
<dbReference type="PANTHER" id="PTHR43110">
    <property type="entry name" value="THIOL PEROXIDASE"/>
    <property type="match status" value="1"/>
</dbReference>